<dbReference type="AlphaFoldDB" id="A0AAW6EIY9"/>
<gene>
    <name evidence="2" type="ORF">PNW00_09190</name>
</gene>
<sequence>MSGLLVDSGYNPIKPNYMKPDTDDDGLDDNEEVDVELTKVEVPGKQGNPSTSNMCYEKMIFLV</sequence>
<reference evidence="2" key="1">
    <citation type="submission" date="2023-01" db="EMBL/GenBank/DDBJ databases">
        <title>Human gut microbiome strain richness.</title>
        <authorList>
            <person name="Chen-Liaw A."/>
        </authorList>
    </citation>
    <scope>NUCLEOTIDE SEQUENCE</scope>
    <source>
        <strain evidence="2">D43st1_D9_D43t1_170807</strain>
    </source>
</reference>
<evidence type="ECO:0000313" key="2">
    <source>
        <dbReference type="EMBL" id="MDB8750617.1"/>
    </source>
</evidence>
<comment type="caution">
    <text evidence="2">The sequence shown here is derived from an EMBL/GenBank/DDBJ whole genome shotgun (WGS) entry which is preliminary data.</text>
</comment>
<evidence type="ECO:0000313" key="3">
    <source>
        <dbReference type="Proteomes" id="UP001213042"/>
    </source>
</evidence>
<dbReference type="EMBL" id="JAQMLU010000014">
    <property type="protein sequence ID" value="MDB8750617.1"/>
    <property type="molecule type" value="Genomic_DNA"/>
</dbReference>
<accession>A0AAW6EIY9</accession>
<proteinExistence type="predicted"/>
<organism evidence="2 3">
    <name type="scientific">Ruminococcus bicirculans</name>
    <name type="common">ex Wegman et al. 2014</name>
    <dbReference type="NCBI Taxonomy" id="1160721"/>
    <lineage>
        <taxon>Bacteria</taxon>
        <taxon>Bacillati</taxon>
        <taxon>Bacillota</taxon>
        <taxon>Clostridia</taxon>
        <taxon>Eubacteriales</taxon>
        <taxon>Oscillospiraceae</taxon>
        <taxon>Ruminococcus</taxon>
    </lineage>
</organism>
<dbReference type="Proteomes" id="UP001213042">
    <property type="component" value="Unassembled WGS sequence"/>
</dbReference>
<name>A0AAW6EIY9_9FIRM</name>
<protein>
    <submittedName>
        <fullName evidence="2">Uncharacterized protein</fullName>
    </submittedName>
</protein>
<evidence type="ECO:0000256" key="1">
    <source>
        <dbReference type="SAM" id="MobiDB-lite"/>
    </source>
</evidence>
<feature type="region of interest" description="Disordered" evidence="1">
    <location>
        <begin position="1"/>
        <end position="29"/>
    </location>
</feature>
<dbReference type="RefSeq" id="WP_195221240.1">
    <property type="nucleotide sequence ID" value="NZ_JAGZPE010000017.1"/>
</dbReference>